<dbReference type="Pfam" id="PF19135">
    <property type="entry name" value="DUF5818"/>
    <property type="match status" value="1"/>
</dbReference>
<dbReference type="Proteomes" id="UP000076335">
    <property type="component" value="Unassembled WGS sequence"/>
</dbReference>
<gene>
    <name evidence="2" type="ORF">AUP42_12630</name>
</gene>
<organism evidence="2 3">
    <name type="scientific">Thalassospira lucentensis</name>
    <dbReference type="NCBI Taxonomy" id="168935"/>
    <lineage>
        <taxon>Bacteria</taxon>
        <taxon>Pseudomonadati</taxon>
        <taxon>Pseudomonadota</taxon>
        <taxon>Alphaproteobacteria</taxon>
        <taxon>Rhodospirillales</taxon>
        <taxon>Thalassospiraceae</taxon>
        <taxon>Thalassospira</taxon>
    </lineage>
</organism>
<dbReference type="AlphaFoldDB" id="A0A154LA49"/>
<protein>
    <recommendedName>
        <fullName evidence="4">Lipoprotein</fullName>
    </recommendedName>
</protein>
<evidence type="ECO:0008006" key="4">
    <source>
        <dbReference type="Google" id="ProtNLM"/>
    </source>
</evidence>
<feature type="chain" id="PRO_5007597060" description="Lipoprotein" evidence="1">
    <location>
        <begin position="30"/>
        <end position="103"/>
    </location>
</feature>
<name>A0A154LA49_9PROT</name>
<accession>A0A154LA49</accession>
<dbReference type="RefSeq" id="WP_062949273.1">
    <property type="nucleotide sequence ID" value="NZ_LPVY01000003.1"/>
</dbReference>
<dbReference type="EMBL" id="LPVY01000003">
    <property type="protein sequence ID" value="KZB68287.1"/>
    <property type="molecule type" value="Genomic_DNA"/>
</dbReference>
<dbReference type="PROSITE" id="PS51257">
    <property type="entry name" value="PROKAR_LIPOPROTEIN"/>
    <property type="match status" value="1"/>
</dbReference>
<evidence type="ECO:0000256" key="1">
    <source>
        <dbReference type="SAM" id="SignalP"/>
    </source>
</evidence>
<evidence type="ECO:0000313" key="3">
    <source>
        <dbReference type="Proteomes" id="UP000076335"/>
    </source>
</evidence>
<feature type="signal peptide" evidence="1">
    <location>
        <begin position="1"/>
        <end position="29"/>
    </location>
</feature>
<dbReference type="InterPro" id="IPR043856">
    <property type="entry name" value="DUF5818"/>
</dbReference>
<keyword evidence="1" id="KW-0732">Signal</keyword>
<evidence type="ECO:0000313" key="2">
    <source>
        <dbReference type="EMBL" id="KZB68287.1"/>
    </source>
</evidence>
<reference evidence="2 3" key="1">
    <citation type="submission" date="2015-12" db="EMBL/GenBank/DDBJ databases">
        <title>Genome sequence of Thalassospira lucentensis MCCC 1A02072.</title>
        <authorList>
            <person name="Lu L."/>
            <person name="Lai Q."/>
            <person name="Shao Z."/>
            <person name="Qian P."/>
        </authorList>
    </citation>
    <scope>NUCLEOTIDE SEQUENCE [LARGE SCALE GENOMIC DNA]</scope>
    <source>
        <strain evidence="2 3">MCCC 1A02072</strain>
    </source>
</reference>
<proteinExistence type="predicted"/>
<sequence length="103" mass="10785">MKTGIGAVSGKFAAILAAGMLLSACSAFQKENMTLTGEITDNGRECVTFRADDGTLYALANKATRFRPGDKVRVTGHGALMTTCTEAETLIVDKIVLLGGESN</sequence>
<comment type="caution">
    <text evidence="2">The sequence shown here is derived from an EMBL/GenBank/DDBJ whole genome shotgun (WGS) entry which is preliminary data.</text>
</comment>
<dbReference type="OrthoDB" id="7363485at2"/>